<feature type="signal peptide" evidence="2">
    <location>
        <begin position="1"/>
        <end position="18"/>
    </location>
</feature>
<proteinExistence type="predicted"/>
<feature type="region of interest" description="Disordered" evidence="1">
    <location>
        <begin position="108"/>
        <end position="138"/>
    </location>
</feature>
<dbReference type="GeneID" id="19469274"/>
<reference evidence="3 4" key="1">
    <citation type="journal article" date="2013" name="BMC Genomics">
        <title>Genomics-driven discovery of the pneumocandin biosynthetic gene cluster in the fungus Glarea lozoyensis.</title>
        <authorList>
            <person name="Chen L."/>
            <person name="Yue Q."/>
            <person name="Zhang X."/>
            <person name="Xiang M."/>
            <person name="Wang C."/>
            <person name="Li S."/>
            <person name="Che Y."/>
            <person name="Ortiz-Lopez F.J."/>
            <person name="Bills G.F."/>
            <person name="Liu X."/>
            <person name="An Z."/>
        </authorList>
    </citation>
    <scope>NUCLEOTIDE SEQUENCE [LARGE SCALE GENOMIC DNA]</scope>
    <source>
        <strain evidence="4">ATCC 20868 / MF5171</strain>
    </source>
</reference>
<gene>
    <name evidence="3" type="ORF">GLAREA_10227</name>
</gene>
<dbReference type="AlphaFoldDB" id="S3E869"/>
<evidence type="ECO:0000256" key="1">
    <source>
        <dbReference type="SAM" id="MobiDB-lite"/>
    </source>
</evidence>
<evidence type="ECO:0008006" key="5">
    <source>
        <dbReference type="Google" id="ProtNLM"/>
    </source>
</evidence>
<dbReference type="HOGENOM" id="CLU_104756_1_0_1"/>
<dbReference type="OrthoDB" id="2507140at2759"/>
<protein>
    <recommendedName>
        <fullName evidence="5">GPI anchored serine-threonine rich protein</fullName>
    </recommendedName>
</protein>
<accession>S3E869</accession>
<feature type="chain" id="PRO_5004508524" description="GPI anchored serine-threonine rich protein" evidence="2">
    <location>
        <begin position="19"/>
        <end position="174"/>
    </location>
</feature>
<keyword evidence="4" id="KW-1185">Reference proteome</keyword>
<dbReference type="KEGG" id="glz:GLAREA_10227"/>
<dbReference type="eggNOG" id="ENOG502SEV8">
    <property type="taxonomic scope" value="Eukaryota"/>
</dbReference>
<evidence type="ECO:0000256" key="2">
    <source>
        <dbReference type="SAM" id="SignalP"/>
    </source>
</evidence>
<name>S3E869_GLAL2</name>
<evidence type="ECO:0000313" key="3">
    <source>
        <dbReference type="EMBL" id="EPE34533.1"/>
    </source>
</evidence>
<keyword evidence="2" id="KW-0732">Signal</keyword>
<dbReference type="OMA" id="YCNAAKA"/>
<sequence>MHTSTLLPLTFLLTLTTAQTTLSAGALPSSTACAAKGVFDACLVTGNGYLASCSSQDWGCLCQKWDEILTCYLQCPNDPGQVGALSNKTTYCNQAAISPSSTSSAVSRAVSSDPVSSATQGVNGASPTTTGGAAGTTASEAAVRTAQASATGSGADRVAVGLGAGLLGLVAAVL</sequence>
<evidence type="ECO:0000313" key="4">
    <source>
        <dbReference type="Proteomes" id="UP000016922"/>
    </source>
</evidence>
<organism evidence="3 4">
    <name type="scientific">Glarea lozoyensis (strain ATCC 20868 / MF5171)</name>
    <dbReference type="NCBI Taxonomy" id="1116229"/>
    <lineage>
        <taxon>Eukaryota</taxon>
        <taxon>Fungi</taxon>
        <taxon>Dikarya</taxon>
        <taxon>Ascomycota</taxon>
        <taxon>Pezizomycotina</taxon>
        <taxon>Leotiomycetes</taxon>
        <taxon>Helotiales</taxon>
        <taxon>Helotiaceae</taxon>
        <taxon>Glarea</taxon>
    </lineage>
</organism>
<dbReference type="EMBL" id="KE145356">
    <property type="protein sequence ID" value="EPE34533.1"/>
    <property type="molecule type" value="Genomic_DNA"/>
</dbReference>
<dbReference type="Proteomes" id="UP000016922">
    <property type="component" value="Unassembled WGS sequence"/>
</dbReference>
<dbReference type="RefSeq" id="XP_008078468.1">
    <property type="nucleotide sequence ID" value="XM_008080277.1"/>
</dbReference>